<keyword evidence="2" id="KW-1185">Reference proteome</keyword>
<reference evidence="1" key="1">
    <citation type="journal article" date="2019" name="bioRxiv">
        <title>The Genome of the Zebra Mussel, Dreissena polymorpha: A Resource for Invasive Species Research.</title>
        <authorList>
            <person name="McCartney M.A."/>
            <person name="Auch B."/>
            <person name="Kono T."/>
            <person name="Mallez S."/>
            <person name="Zhang Y."/>
            <person name="Obille A."/>
            <person name="Becker A."/>
            <person name="Abrahante J.E."/>
            <person name="Garbe J."/>
            <person name="Badalamenti J.P."/>
            <person name="Herman A."/>
            <person name="Mangelson H."/>
            <person name="Liachko I."/>
            <person name="Sullivan S."/>
            <person name="Sone E.D."/>
            <person name="Koren S."/>
            <person name="Silverstein K.A.T."/>
            <person name="Beckman K.B."/>
            <person name="Gohl D.M."/>
        </authorList>
    </citation>
    <scope>NUCLEOTIDE SEQUENCE</scope>
    <source>
        <strain evidence="1">Duluth1</strain>
        <tissue evidence="1">Whole animal</tissue>
    </source>
</reference>
<dbReference type="Proteomes" id="UP000828390">
    <property type="component" value="Unassembled WGS sequence"/>
</dbReference>
<evidence type="ECO:0000313" key="2">
    <source>
        <dbReference type="Proteomes" id="UP000828390"/>
    </source>
</evidence>
<sequence length="75" mass="8820">MFGRTPKLPIDAMFEEPETNNNKLNQEYVCDLKERMSKAREVASRFIENAQTKQKKYYDNKAKATRLNIGDNVMF</sequence>
<organism evidence="1 2">
    <name type="scientific">Dreissena polymorpha</name>
    <name type="common">Zebra mussel</name>
    <name type="synonym">Mytilus polymorpha</name>
    <dbReference type="NCBI Taxonomy" id="45954"/>
    <lineage>
        <taxon>Eukaryota</taxon>
        <taxon>Metazoa</taxon>
        <taxon>Spiralia</taxon>
        <taxon>Lophotrochozoa</taxon>
        <taxon>Mollusca</taxon>
        <taxon>Bivalvia</taxon>
        <taxon>Autobranchia</taxon>
        <taxon>Heteroconchia</taxon>
        <taxon>Euheterodonta</taxon>
        <taxon>Imparidentia</taxon>
        <taxon>Neoheterodontei</taxon>
        <taxon>Myida</taxon>
        <taxon>Dreissenoidea</taxon>
        <taxon>Dreissenidae</taxon>
        <taxon>Dreissena</taxon>
    </lineage>
</organism>
<name>A0A9D4N0I3_DREPO</name>
<dbReference type="EMBL" id="JAIWYP010000001">
    <property type="protein sequence ID" value="KAH3885049.1"/>
    <property type="molecule type" value="Genomic_DNA"/>
</dbReference>
<comment type="caution">
    <text evidence="1">The sequence shown here is derived from an EMBL/GenBank/DDBJ whole genome shotgun (WGS) entry which is preliminary data.</text>
</comment>
<dbReference type="AlphaFoldDB" id="A0A9D4N0I3"/>
<accession>A0A9D4N0I3</accession>
<reference evidence="1" key="2">
    <citation type="submission" date="2020-11" db="EMBL/GenBank/DDBJ databases">
        <authorList>
            <person name="McCartney M.A."/>
            <person name="Auch B."/>
            <person name="Kono T."/>
            <person name="Mallez S."/>
            <person name="Becker A."/>
            <person name="Gohl D.M."/>
            <person name="Silverstein K.A.T."/>
            <person name="Koren S."/>
            <person name="Bechman K.B."/>
            <person name="Herman A."/>
            <person name="Abrahante J.E."/>
            <person name="Garbe J."/>
        </authorList>
    </citation>
    <scope>NUCLEOTIDE SEQUENCE</scope>
    <source>
        <strain evidence="1">Duluth1</strain>
        <tissue evidence="1">Whole animal</tissue>
    </source>
</reference>
<gene>
    <name evidence="1" type="ORF">DPMN_009036</name>
</gene>
<proteinExistence type="predicted"/>
<protein>
    <submittedName>
        <fullName evidence="1">Uncharacterized protein</fullName>
    </submittedName>
</protein>
<evidence type="ECO:0000313" key="1">
    <source>
        <dbReference type="EMBL" id="KAH3885049.1"/>
    </source>
</evidence>